<proteinExistence type="predicted"/>
<dbReference type="EMBL" id="BLAF01000024">
    <property type="protein sequence ID" value="GES21578.1"/>
    <property type="molecule type" value="Genomic_DNA"/>
</dbReference>
<dbReference type="InterPro" id="IPR008979">
    <property type="entry name" value="Galactose-bd-like_sf"/>
</dbReference>
<name>A0A5M3XT59_9ACTN</name>
<dbReference type="InterPro" id="IPR038637">
    <property type="entry name" value="NPCBM_sf"/>
</dbReference>
<keyword evidence="2" id="KW-1185">Reference proteome</keyword>
<sequence length="128" mass="14310">METLEDGSKAGGLLTHPNWDDDGYLRGCFKLPRQLREDDWFFATGGFQDKYAVAGNVRFQVLVRDQQGNQKKIVDKLDDRANGRLISLDVPLASYAGSKTICLQVTANGDPAQDAAFWVKPRIEPRKP</sequence>
<dbReference type="SUPFAM" id="SSF49785">
    <property type="entry name" value="Galactose-binding domain-like"/>
    <property type="match status" value="1"/>
</dbReference>
<organism evidence="1 2">
    <name type="scientific">Acrocarpospora pleiomorpha</name>
    <dbReference type="NCBI Taxonomy" id="90975"/>
    <lineage>
        <taxon>Bacteria</taxon>
        <taxon>Bacillati</taxon>
        <taxon>Actinomycetota</taxon>
        <taxon>Actinomycetes</taxon>
        <taxon>Streptosporangiales</taxon>
        <taxon>Streptosporangiaceae</taxon>
        <taxon>Acrocarpospora</taxon>
    </lineage>
</organism>
<accession>A0A5M3XT59</accession>
<gene>
    <name evidence="1" type="ORF">Aple_044740</name>
</gene>
<dbReference type="AlphaFoldDB" id="A0A5M3XT59"/>
<reference evidence="1 2" key="1">
    <citation type="submission" date="2019-10" db="EMBL/GenBank/DDBJ databases">
        <title>Whole genome shotgun sequence of Acrocarpospora pleiomorpha NBRC 16267.</title>
        <authorList>
            <person name="Ichikawa N."/>
            <person name="Kimura A."/>
            <person name="Kitahashi Y."/>
            <person name="Komaki H."/>
            <person name="Oguchi A."/>
        </authorList>
    </citation>
    <scope>NUCLEOTIDE SEQUENCE [LARGE SCALE GENOMIC DNA]</scope>
    <source>
        <strain evidence="1 2">NBRC 16267</strain>
    </source>
</reference>
<evidence type="ECO:0000313" key="2">
    <source>
        <dbReference type="Proteomes" id="UP000377595"/>
    </source>
</evidence>
<dbReference type="Proteomes" id="UP000377595">
    <property type="component" value="Unassembled WGS sequence"/>
</dbReference>
<protein>
    <submittedName>
        <fullName evidence="1">Uncharacterized protein</fullName>
    </submittedName>
</protein>
<evidence type="ECO:0000313" key="1">
    <source>
        <dbReference type="EMBL" id="GES21578.1"/>
    </source>
</evidence>
<dbReference type="Gene3D" id="2.60.120.1060">
    <property type="entry name" value="NPCBM/NEW2 domain"/>
    <property type="match status" value="1"/>
</dbReference>
<comment type="caution">
    <text evidence="1">The sequence shown here is derived from an EMBL/GenBank/DDBJ whole genome shotgun (WGS) entry which is preliminary data.</text>
</comment>